<dbReference type="InterPro" id="IPR006162">
    <property type="entry name" value="Ppantetheine_attach_site"/>
</dbReference>
<keyword evidence="7" id="KW-1185">Reference proteome</keyword>
<dbReference type="InterPro" id="IPR023213">
    <property type="entry name" value="CAT-like_dom_sf"/>
</dbReference>
<dbReference type="Pfam" id="PF13193">
    <property type="entry name" value="AMP-binding_C"/>
    <property type="match status" value="1"/>
</dbReference>
<evidence type="ECO:0000313" key="6">
    <source>
        <dbReference type="EMBL" id="ARU56726.1"/>
    </source>
</evidence>
<dbReference type="NCBIfam" id="TIGR01720">
    <property type="entry name" value="NRPS-para261"/>
    <property type="match status" value="1"/>
</dbReference>
<dbReference type="RefSeq" id="WP_087461690.1">
    <property type="nucleotide sequence ID" value="NZ_CP021425.1"/>
</dbReference>
<keyword evidence="3" id="KW-0597">Phosphoprotein</keyword>
<evidence type="ECO:0000256" key="2">
    <source>
        <dbReference type="ARBA" id="ARBA00022450"/>
    </source>
</evidence>
<dbReference type="CDD" id="cd05930">
    <property type="entry name" value="A_NRPS"/>
    <property type="match status" value="1"/>
</dbReference>
<dbReference type="PROSITE" id="PS50075">
    <property type="entry name" value="CARRIER"/>
    <property type="match status" value="1"/>
</dbReference>
<evidence type="ECO:0000259" key="5">
    <source>
        <dbReference type="PROSITE" id="PS50075"/>
    </source>
</evidence>
<proteinExistence type="predicted"/>
<protein>
    <submittedName>
        <fullName evidence="6">Non-ribosomal peptide synthetase modules-like protein</fullName>
    </submittedName>
</protein>
<gene>
    <name evidence="6" type="ORF">OLMES_2676</name>
</gene>
<dbReference type="InterPro" id="IPR025110">
    <property type="entry name" value="AMP-bd_C"/>
</dbReference>
<dbReference type="GO" id="GO:0044550">
    <property type="term" value="P:secondary metabolite biosynthetic process"/>
    <property type="evidence" value="ECO:0007669"/>
    <property type="project" value="TreeGrafter"/>
</dbReference>
<evidence type="ECO:0000256" key="1">
    <source>
        <dbReference type="ARBA" id="ARBA00001957"/>
    </source>
</evidence>
<dbReference type="InterPro" id="IPR009081">
    <property type="entry name" value="PP-bd_ACP"/>
</dbReference>
<feature type="domain" description="Carrier" evidence="5">
    <location>
        <begin position="1007"/>
        <end position="1081"/>
    </location>
</feature>
<dbReference type="GO" id="GO:0003824">
    <property type="term" value="F:catalytic activity"/>
    <property type="evidence" value="ECO:0007669"/>
    <property type="project" value="InterPro"/>
</dbReference>
<dbReference type="KEGG" id="ome:OLMES_2676"/>
<dbReference type="Gene3D" id="3.40.50.980">
    <property type="match status" value="2"/>
</dbReference>
<dbReference type="GO" id="GO:0031177">
    <property type="term" value="F:phosphopantetheine binding"/>
    <property type="evidence" value="ECO:0007669"/>
    <property type="project" value="TreeGrafter"/>
</dbReference>
<keyword evidence="4" id="KW-0677">Repeat</keyword>
<dbReference type="Gene3D" id="3.30.300.30">
    <property type="match status" value="1"/>
</dbReference>
<dbReference type="Pfam" id="PF00550">
    <property type="entry name" value="PP-binding"/>
    <property type="match status" value="1"/>
</dbReference>
<dbReference type="SUPFAM" id="SSF52777">
    <property type="entry name" value="CoA-dependent acyltransferases"/>
    <property type="match status" value="4"/>
</dbReference>
<evidence type="ECO:0000313" key="7">
    <source>
        <dbReference type="Proteomes" id="UP000196027"/>
    </source>
</evidence>
<dbReference type="Gene3D" id="3.30.559.30">
    <property type="entry name" value="Nonribosomal peptide synthetase, condensation domain"/>
    <property type="match status" value="2"/>
</dbReference>
<dbReference type="Gene3D" id="2.30.38.10">
    <property type="entry name" value="Luciferase, Domain 3"/>
    <property type="match status" value="1"/>
</dbReference>
<dbReference type="Gene3D" id="3.30.559.10">
    <property type="entry name" value="Chloramphenicol acetyltransferase-like domain"/>
    <property type="match status" value="2"/>
</dbReference>
<organism evidence="6 7">
    <name type="scientific">Oleiphilus messinensis</name>
    <dbReference type="NCBI Taxonomy" id="141451"/>
    <lineage>
        <taxon>Bacteria</taxon>
        <taxon>Pseudomonadati</taxon>
        <taxon>Pseudomonadota</taxon>
        <taxon>Gammaproteobacteria</taxon>
        <taxon>Oceanospirillales</taxon>
        <taxon>Oleiphilaceae</taxon>
        <taxon>Oleiphilus</taxon>
    </lineage>
</organism>
<dbReference type="InterPro" id="IPR001242">
    <property type="entry name" value="Condensation_dom"/>
</dbReference>
<dbReference type="InterPro" id="IPR036736">
    <property type="entry name" value="ACP-like_sf"/>
</dbReference>
<dbReference type="Proteomes" id="UP000196027">
    <property type="component" value="Chromosome"/>
</dbReference>
<dbReference type="Gene3D" id="1.10.1200.10">
    <property type="entry name" value="ACP-like"/>
    <property type="match status" value="1"/>
</dbReference>
<dbReference type="PROSITE" id="PS00012">
    <property type="entry name" value="PHOSPHOPANTETHEINE"/>
    <property type="match status" value="1"/>
</dbReference>
<dbReference type="SUPFAM" id="SSF56801">
    <property type="entry name" value="Acetyl-CoA synthetase-like"/>
    <property type="match status" value="1"/>
</dbReference>
<dbReference type="OrthoDB" id="9757559at2"/>
<dbReference type="Pfam" id="PF00501">
    <property type="entry name" value="AMP-binding"/>
    <property type="match status" value="1"/>
</dbReference>
<keyword evidence="2" id="KW-0596">Phosphopantetheine</keyword>
<evidence type="ECO:0000256" key="3">
    <source>
        <dbReference type="ARBA" id="ARBA00022553"/>
    </source>
</evidence>
<dbReference type="NCBIfam" id="TIGR01733">
    <property type="entry name" value="AA-adenyl-dom"/>
    <property type="match status" value="1"/>
</dbReference>
<dbReference type="InterPro" id="IPR020845">
    <property type="entry name" value="AMP-binding_CS"/>
</dbReference>
<dbReference type="CDD" id="cd19543">
    <property type="entry name" value="DCL_NRPS"/>
    <property type="match status" value="1"/>
</dbReference>
<reference evidence="6 7" key="1">
    <citation type="submission" date="2017-05" db="EMBL/GenBank/DDBJ databases">
        <title>Genomic insights into alkan degradation activity of Oleiphilus messinensis.</title>
        <authorList>
            <person name="Kozyavkin S.A."/>
            <person name="Slesarev A.I."/>
            <person name="Golyshin P.N."/>
            <person name="Korzhenkov A."/>
            <person name="Golyshina O.N."/>
            <person name="Toshchakov S.V."/>
        </authorList>
    </citation>
    <scope>NUCLEOTIDE SEQUENCE [LARGE SCALE GENOMIC DNA]</scope>
    <source>
        <strain evidence="6 7">ME102</strain>
    </source>
</reference>
<dbReference type="PANTHER" id="PTHR45527">
    <property type="entry name" value="NONRIBOSOMAL PEPTIDE SYNTHETASE"/>
    <property type="match status" value="1"/>
</dbReference>
<dbReference type="PROSITE" id="PS00455">
    <property type="entry name" value="AMP_BINDING"/>
    <property type="match status" value="1"/>
</dbReference>
<dbReference type="InterPro" id="IPR010071">
    <property type="entry name" value="AA_adenyl_dom"/>
</dbReference>
<dbReference type="GO" id="GO:0043041">
    <property type="term" value="P:amino acid activation for nonribosomal peptide biosynthetic process"/>
    <property type="evidence" value="ECO:0007669"/>
    <property type="project" value="TreeGrafter"/>
</dbReference>
<dbReference type="SUPFAM" id="SSF47336">
    <property type="entry name" value="ACP-like"/>
    <property type="match status" value="1"/>
</dbReference>
<sequence>MGFSKQDVKNIYPLTPIQEGMLFHALKEKDSSAYFQQTSWRISGHFDRDVFDAAWLKLVQRHDIMRTLFTYEHSDKPLQVVLKAVSFKVEHIDLLDHDFEQRENLCEYYRTADRLQSFQLDHAPLMRVSVLHLAHDQWEIIWSHHHILMDGWSYGILLQEFMLLYQRKLNIELPPAPPFSNYVKWLSHKPLPAALAYWKAHLEGYEQCIEIPFKRFPSPKTQTFDEVNFSLSPENHDRLTRLTREGSLTLNSVLQGLVALLLSRYCDVDDLVFGTVVSGRPPDLQQIENMVGNFINTIPTRVKIDWNATALEFLKNIQFDQLQSTEYQFCPLSQIQGSTDVKGDLFNVVMAVENYPLDEMVSTAATREQIGFGIDRVFSFDKTHYDFDIQFVPSGDGSLNAKIIFDSAKYDAKYINNIPALFEVVVEALCDNPQVPLKDNLLLSAMDQQAVLHDFINTSAQHTKPGPDTLVHRFALQVAATPDAAAVKDDQHELSYRELDQRSNQVANHLINLGIEPEQPVALCTGRSINLLVAMLGILKSGGAYLPMDLSQPMARLSMQAKDASVRFILSDHTIAPNSSLDELLLVCQENHNNEELCGIKGAQNQSVHCILLEDVYDLPVSTPNPVSDHHNSGQIRENQLAYIIYTSGSTGIPKGTLVEHHSVVNLVDAIDETILRPYSSPVCIALLANTVFDASVQQIFSTLLLGHCLYVVDPESKRDPALLLQKFKTHEVVLSDCTPSLLGLILSQDSADFDSLSLELLITGGEALSLELVQRFYEKSSRINLINVYGPTECCVDVTAYRLTRDCLPDASVIPLGKPLRNTQLFVLAANGTPAPVGVPGEIYIAGSGLSRGYLNRPEQDQLKFVNLPRLSPFKLYRTGDLGRWSLDGNLEYLGRLDDQIKLKGFRIEPGEIEHRLLQHPSVLNTVVMVNGQQLIAYVVFRSGMNAPDRTALLDFLAETLPDYMVPHHLYVLDEIPLTPSGKVDRKHLPSPETLHTVASGTAVMPPVTLEERVLVETLGEVLGNGNISIDDNYFALGGDSIKAIQTISKLHRKGFHLEVKSLFKTPVLKTLANLLTPLLAEKGALPVLNEQILSPIQKRFMNNHGARLNQFNHALLFFPLNGGSEQPEFTTDKAGRYDSDKLKEALQAVFNQHRSLSLKFAENTQLNSKRKLSWQHHDLRRDPEGHTHLSEIGEQVQAEFDINTGKVFSANLFTLPEGDRLLLSAHHLVIDAVSWQILIADLEDHYQSLLRGNPVQTQRSPAAQTPGWLDWIEATKRFASSKAILKDIQYWAALEAEVEQAQTSAYQNAANQKQSPSPCLATHLQFTSPYGAVQTEQLELSEQLTSQLLREANQAYGTNTQDLLVSGVVLALYEYTAMPALLLELESHGRDIFNTDPSDTKGIDSAAVTGWFTNVWPVLLRITQNRDLGYQIKTIKEQFRKVPHQGASYGLLENFGPKEFVKPLSFSLKPAISFNYLGEIATQNRAQHFQLSTRGQDAYFIDPKTVVSPDAKRPCPIELSALVQEGKLNLEIRFDPDWNKQYWPEFNPMLFLDYWLQQLDNVTANCLAQHQRDITPSDLSYSDISLEELEGIIS</sequence>
<dbReference type="PANTHER" id="PTHR45527:SF1">
    <property type="entry name" value="FATTY ACID SYNTHASE"/>
    <property type="match status" value="1"/>
</dbReference>
<name>A0A1Y0IAD6_9GAMM</name>
<dbReference type="InterPro" id="IPR010060">
    <property type="entry name" value="NRPS_synth"/>
</dbReference>
<dbReference type="EMBL" id="CP021425">
    <property type="protein sequence ID" value="ARU56726.1"/>
    <property type="molecule type" value="Genomic_DNA"/>
</dbReference>
<accession>A0A1Y0IAD6</accession>
<dbReference type="Pfam" id="PF00668">
    <property type="entry name" value="Condensation"/>
    <property type="match status" value="2"/>
</dbReference>
<dbReference type="GO" id="GO:0005737">
    <property type="term" value="C:cytoplasm"/>
    <property type="evidence" value="ECO:0007669"/>
    <property type="project" value="TreeGrafter"/>
</dbReference>
<comment type="cofactor">
    <cofactor evidence="1">
        <name>pantetheine 4'-phosphate</name>
        <dbReference type="ChEBI" id="CHEBI:47942"/>
    </cofactor>
</comment>
<dbReference type="InterPro" id="IPR000873">
    <property type="entry name" value="AMP-dep_synth/lig_dom"/>
</dbReference>
<dbReference type="InterPro" id="IPR045851">
    <property type="entry name" value="AMP-bd_C_sf"/>
</dbReference>
<evidence type="ECO:0000256" key="4">
    <source>
        <dbReference type="ARBA" id="ARBA00022737"/>
    </source>
</evidence>